<protein>
    <submittedName>
        <fullName evidence="1">Uncharacterized protein</fullName>
    </submittedName>
</protein>
<evidence type="ECO:0000313" key="2">
    <source>
        <dbReference type="Proteomes" id="UP001281147"/>
    </source>
</evidence>
<dbReference type="EMBL" id="JAUTXU010000133">
    <property type="protein sequence ID" value="KAK3705011.1"/>
    <property type="molecule type" value="Genomic_DNA"/>
</dbReference>
<accession>A0ACC3MXQ0</accession>
<dbReference type="Proteomes" id="UP001281147">
    <property type="component" value="Unassembled WGS sequence"/>
</dbReference>
<comment type="caution">
    <text evidence="1">The sequence shown here is derived from an EMBL/GenBank/DDBJ whole genome shotgun (WGS) entry which is preliminary data.</text>
</comment>
<evidence type="ECO:0000313" key="1">
    <source>
        <dbReference type="EMBL" id="KAK3705011.1"/>
    </source>
</evidence>
<sequence>MRDKWDHFDEEYPMPTRRHSWLSSWGCTDALRRLDFYRTLILNNCRLLRKFENRRNLTSSTIDESLTDILSGYLQKPFGPESHTWVVFCVISDLDLEYNERRKELSRQMDSITKGFVSMQHDYQDIHDRAFDPGLDGFLERKRICDEYVLEHGSRVEEAERRFECKELNKEDDAVLDIYQEWKLTKAAFGAFEFDLNLLQKGLATSGMESARQT</sequence>
<proteinExistence type="predicted"/>
<gene>
    <name evidence="1" type="ORF">LTR37_013528</name>
</gene>
<name>A0ACC3MXQ0_9PEZI</name>
<organism evidence="1 2">
    <name type="scientific">Vermiconidia calcicola</name>
    <dbReference type="NCBI Taxonomy" id="1690605"/>
    <lineage>
        <taxon>Eukaryota</taxon>
        <taxon>Fungi</taxon>
        <taxon>Dikarya</taxon>
        <taxon>Ascomycota</taxon>
        <taxon>Pezizomycotina</taxon>
        <taxon>Dothideomycetes</taxon>
        <taxon>Dothideomycetidae</taxon>
        <taxon>Mycosphaerellales</taxon>
        <taxon>Extremaceae</taxon>
        <taxon>Vermiconidia</taxon>
    </lineage>
</organism>
<keyword evidence="2" id="KW-1185">Reference proteome</keyword>
<reference evidence="1" key="1">
    <citation type="submission" date="2023-07" db="EMBL/GenBank/DDBJ databases">
        <title>Black Yeasts Isolated from many extreme environments.</title>
        <authorList>
            <person name="Coleine C."/>
            <person name="Stajich J.E."/>
            <person name="Selbmann L."/>
        </authorList>
    </citation>
    <scope>NUCLEOTIDE SEQUENCE</scope>
    <source>
        <strain evidence="1">CCFEE 5714</strain>
    </source>
</reference>